<gene>
    <name evidence="1" type="ordered locus">MAE_09400</name>
</gene>
<dbReference type="KEGG" id="mar:MAE_09400"/>
<evidence type="ECO:0000313" key="2">
    <source>
        <dbReference type="Proteomes" id="UP000001510"/>
    </source>
</evidence>
<dbReference type="AlphaFoldDB" id="B0JRL2"/>
<keyword evidence="2" id="KW-1185">Reference proteome</keyword>
<evidence type="ECO:0000313" key="1">
    <source>
        <dbReference type="EMBL" id="BAG00762.1"/>
    </source>
</evidence>
<dbReference type="HOGENOM" id="CLU_2753344_0_0_3"/>
<reference evidence="1 2" key="1">
    <citation type="journal article" date="2007" name="DNA Res.">
        <title>Complete genomic structure of the bloom-forming toxic cyanobacterium Microcystis aeruginosa NIES-843.</title>
        <authorList>
            <person name="Kaneko T."/>
            <person name="Nakajima N."/>
            <person name="Okamoto S."/>
            <person name="Suzuki I."/>
            <person name="Tanabe Y."/>
            <person name="Tamaoki M."/>
            <person name="Nakamura Y."/>
            <person name="Kasai F."/>
            <person name="Watanabe A."/>
            <person name="Kawashima K."/>
            <person name="Kishida Y."/>
            <person name="Ono A."/>
            <person name="Shimizu Y."/>
            <person name="Takahashi C."/>
            <person name="Minami C."/>
            <person name="Fujishiro T."/>
            <person name="Kohara M."/>
            <person name="Katoh M."/>
            <person name="Nakazaki N."/>
            <person name="Nakayama S."/>
            <person name="Yamada M."/>
            <person name="Tabata S."/>
            <person name="Watanabe M.M."/>
        </authorList>
    </citation>
    <scope>NUCLEOTIDE SEQUENCE [LARGE SCALE GENOMIC DNA]</scope>
    <source>
        <strain evidence="2">NIES-843 / IAM M-247</strain>
    </source>
</reference>
<dbReference type="PaxDb" id="449447-MAE_09400"/>
<accession>B0JRL2</accession>
<dbReference type="EMBL" id="AP009552">
    <property type="protein sequence ID" value="BAG00762.1"/>
    <property type="molecule type" value="Genomic_DNA"/>
</dbReference>
<sequence>MKLISAIASPRSDCLDCQEVIQKNSSSCRKTQNLKPEKSAAIASLVGWVERNNTGSKIAQVACLSETQPP</sequence>
<dbReference type="Proteomes" id="UP000001510">
    <property type="component" value="Chromosome"/>
</dbReference>
<dbReference type="EnsemblBacteria" id="BAG00762">
    <property type="protein sequence ID" value="BAG00762"/>
    <property type="gene ID" value="MAE_09400"/>
</dbReference>
<name>B0JRL2_MICAN</name>
<organism evidence="1 2">
    <name type="scientific">Microcystis aeruginosa (strain NIES-843 / IAM M-2473)</name>
    <dbReference type="NCBI Taxonomy" id="449447"/>
    <lineage>
        <taxon>Bacteria</taxon>
        <taxon>Bacillati</taxon>
        <taxon>Cyanobacteriota</taxon>
        <taxon>Cyanophyceae</taxon>
        <taxon>Oscillatoriophycideae</taxon>
        <taxon>Chroococcales</taxon>
        <taxon>Microcystaceae</taxon>
        <taxon>Microcystis</taxon>
    </lineage>
</organism>
<protein>
    <submittedName>
        <fullName evidence="1">Uncharacterized protein</fullName>
    </submittedName>
</protein>
<proteinExistence type="predicted"/>